<dbReference type="EMBL" id="MH588545">
    <property type="protein sequence ID" value="AXQ68977.1"/>
    <property type="molecule type" value="Genomic_DNA"/>
</dbReference>
<evidence type="ECO:0000313" key="2">
    <source>
        <dbReference type="Proteomes" id="UP000259026"/>
    </source>
</evidence>
<gene>
    <name evidence="1" type="ORF">CcrPW_gp438c</name>
</gene>
<keyword evidence="2" id="KW-1185">Reference proteome</keyword>
<evidence type="ECO:0000313" key="1">
    <source>
        <dbReference type="EMBL" id="AXQ68977.1"/>
    </source>
</evidence>
<organism evidence="1 2">
    <name type="scientific">Caulobacter phage CcrPW</name>
    <dbReference type="NCBI Taxonomy" id="2283271"/>
    <lineage>
        <taxon>Viruses</taxon>
        <taxon>Duplodnaviria</taxon>
        <taxon>Heunggongvirae</taxon>
        <taxon>Uroviricota</taxon>
        <taxon>Caudoviricetes</taxon>
        <taxon>Jeanschmidtviridae</taxon>
        <taxon>Colossusvirus</taxon>
        <taxon>Colossusvirus PW</taxon>
    </lineage>
</organism>
<dbReference type="Proteomes" id="UP000259026">
    <property type="component" value="Segment"/>
</dbReference>
<proteinExistence type="predicted"/>
<reference evidence="1 2" key="2">
    <citation type="submission" date="2018-09" db="EMBL/GenBank/DDBJ databases">
        <title>Giant CbK-like Caulobacter bacteriophages have genetically divergent genomes.</title>
        <authorList>
            <person name="Wilson K."/>
            <person name="Ely B."/>
        </authorList>
    </citation>
    <scope>NUCLEOTIDE SEQUENCE [LARGE SCALE GENOMIC DNA]</scope>
</reference>
<reference evidence="2" key="1">
    <citation type="submission" date="2018-07" db="EMBL/GenBank/DDBJ databases">
        <title>Giant CbK-like Caulobacter bacteriophages have genetically divergent genomes.</title>
        <authorList>
            <person name="Wilson K.M."/>
            <person name="Ely B."/>
        </authorList>
    </citation>
    <scope>NUCLEOTIDE SEQUENCE [LARGE SCALE GENOMIC DNA]</scope>
</reference>
<sequence>MTFDAYRVRIAIWNNQNSDFEIAYEMVTADNRWAKRPFSLSSRTGKGKQYVSRYATFEAACAGAERYRKALPKPPRAAKPTLQERAKALREARTLVRDLAREAQTASGARWEALRGYPNGPGLIEEAENAVKQRDREFMESLLEVTGFGRTDLREMIKG</sequence>
<protein>
    <submittedName>
        <fullName evidence="1">Uncharacterized protein</fullName>
    </submittedName>
</protein>
<accession>A0A385EDS9</accession>
<name>A0A385EDS9_9CAUD</name>